<sequence length="340" mass="37213">MTPRVLLLQENQASGGVSTISDTLCQALRRHGWSVRELALNRCGWRQGLTASRHCDVIVACNNFKPAYVAWLIGVLLRKPVVVWVHGPLQDVLDLAQASVLKRAWLRWLYRHLAQFVFVSQASRASFERFMGTPWAAHQHSKVIANAVALPGLPGNRVAAEDAAVPEPQLAYIGRLSQEKQPQLLLDMLRLLPDKFRLTLVGDGPLRDAVRQAGADLLASGRLTLAGPQAHAASLYTPWHLTLLASRYEGCPMTLLESLSAGVACVGLPIAALQEVLGADAAYLLARDTSAQALADAVQTVLALPHQQLQDDMLRVLARHQVTDFVQHWQAVLQQAVQPC</sequence>
<comment type="caution">
    <text evidence="2">The sequence shown here is derived from an EMBL/GenBank/DDBJ whole genome shotgun (WGS) entry which is preliminary data.</text>
</comment>
<evidence type="ECO:0000259" key="1">
    <source>
        <dbReference type="Pfam" id="PF13439"/>
    </source>
</evidence>
<feature type="domain" description="Glycosyltransferase subfamily 4-like N-terminal" evidence="1">
    <location>
        <begin position="54"/>
        <end position="148"/>
    </location>
</feature>
<dbReference type="InterPro" id="IPR028098">
    <property type="entry name" value="Glyco_trans_4-like_N"/>
</dbReference>
<protein>
    <submittedName>
        <fullName evidence="2">4-alpha-N-acetylgalactosaminyltransferase</fullName>
        <ecNumber evidence="2">2.4.1.291</ecNumber>
    </submittedName>
</protein>
<dbReference type="AlphaFoldDB" id="A0A1J5QCP5"/>
<dbReference type="Pfam" id="PF13692">
    <property type="entry name" value="Glyco_trans_1_4"/>
    <property type="match status" value="1"/>
</dbReference>
<keyword evidence="2" id="KW-0808">Transferase</keyword>
<dbReference type="EMBL" id="MLJW01001559">
    <property type="protein sequence ID" value="OIQ77684.1"/>
    <property type="molecule type" value="Genomic_DNA"/>
</dbReference>
<dbReference type="CDD" id="cd03801">
    <property type="entry name" value="GT4_PimA-like"/>
    <property type="match status" value="1"/>
</dbReference>
<accession>A0A1J5QCP5</accession>
<dbReference type="Pfam" id="PF13439">
    <property type="entry name" value="Glyco_transf_4"/>
    <property type="match status" value="1"/>
</dbReference>
<dbReference type="Gene3D" id="3.40.50.2000">
    <property type="entry name" value="Glycogen Phosphorylase B"/>
    <property type="match status" value="2"/>
</dbReference>
<name>A0A1J5QCP5_9ZZZZ</name>
<proteinExistence type="predicted"/>
<dbReference type="EC" id="2.4.1.291" evidence="2"/>
<organism evidence="2">
    <name type="scientific">mine drainage metagenome</name>
    <dbReference type="NCBI Taxonomy" id="410659"/>
    <lineage>
        <taxon>unclassified sequences</taxon>
        <taxon>metagenomes</taxon>
        <taxon>ecological metagenomes</taxon>
    </lineage>
</organism>
<keyword evidence="2" id="KW-0328">Glycosyltransferase</keyword>
<dbReference type="SUPFAM" id="SSF53756">
    <property type="entry name" value="UDP-Glycosyltransferase/glycogen phosphorylase"/>
    <property type="match status" value="1"/>
</dbReference>
<gene>
    <name evidence="2" type="primary">pglJ_3</name>
    <name evidence="2" type="ORF">GALL_406190</name>
</gene>
<dbReference type="PANTHER" id="PTHR12526">
    <property type="entry name" value="GLYCOSYLTRANSFERASE"/>
    <property type="match status" value="1"/>
</dbReference>
<reference evidence="2" key="1">
    <citation type="submission" date="2016-10" db="EMBL/GenBank/DDBJ databases">
        <title>Sequence of Gallionella enrichment culture.</title>
        <authorList>
            <person name="Poehlein A."/>
            <person name="Muehling M."/>
            <person name="Daniel R."/>
        </authorList>
    </citation>
    <scope>NUCLEOTIDE SEQUENCE</scope>
</reference>
<evidence type="ECO:0000313" key="2">
    <source>
        <dbReference type="EMBL" id="OIQ77684.1"/>
    </source>
</evidence>
<dbReference type="GO" id="GO:0016757">
    <property type="term" value="F:glycosyltransferase activity"/>
    <property type="evidence" value="ECO:0007669"/>
    <property type="project" value="UniProtKB-KW"/>
</dbReference>
<dbReference type="PANTHER" id="PTHR12526:SF637">
    <property type="entry name" value="GLYCOSYLTRANSFERASE EPSF-RELATED"/>
    <property type="match status" value="1"/>
</dbReference>